<feature type="domain" description="Cyclic nucleotide-binding" evidence="5">
    <location>
        <begin position="12"/>
        <end position="115"/>
    </location>
</feature>
<protein>
    <submittedName>
        <fullName evidence="7">cAMP-binding protein</fullName>
    </submittedName>
</protein>
<evidence type="ECO:0000256" key="2">
    <source>
        <dbReference type="ARBA" id="ARBA00023125"/>
    </source>
</evidence>
<evidence type="ECO:0000259" key="6">
    <source>
        <dbReference type="PROSITE" id="PS51063"/>
    </source>
</evidence>
<dbReference type="Pfam" id="PF13545">
    <property type="entry name" value="HTH_Crp_2"/>
    <property type="match status" value="1"/>
</dbReference>
<dbReference type="RefSeq" id="WP_094924007.1">
    <property type="nucleotide sequence ID" value="NZ_NPIA01000003.1"/>
</dbReference>
<reference evidence="8" key="1">
    <citation type="submission" date="2017-08" db="EMBL/GenBank/DDBJ databases">
        <authorList>
            <person name="Huang Z."/>
        </authorList>
    </citation>
    <scope>NUCLEOTIDE SEQUENCE [LARGE SCALE GENOMIC DNA]</scope>
    <source>
        <strain evidence="8">SA5d-4</strain>
    </source>
</reference>
<dbReference type="Gene3D" id="2.60.120.10">
    <property type="entry name" value="Jelly Rolls"/>
    <property type="match status" value="1"/>
</dbReference>
<evidence type="ECO:0000259" key="5">
    <source>
        <dbReference type="PROSITE" id="PS50042"/>
    </source>
</evidence>
<evidence type="ECO:0000256" key="4">
    <source>
        <dbReference type="ARBA" id="ARBA00023163"/>
    </source>
</evidence>
<dbReference type="SMART" id="SM00419">
    <property type="entry name" value="HTH_CRP"/>
    <property type="match status" value="1"/>
</dbReference>
<keyword evidence="1" id="KW-0805">Transcription regulation</keyword>
<evidence type="ECO:0000313" key="7">
    <source>
        <dbReference type="EMBL" id="OZM57388.1"/>
    </source>
</evidence>
<dbReference type="GO" id="GO:0003677">
    <property type="term" value="F:DNA binding"/>
    <property type="evidence" value="ECO:0007669"/>
    <property type="project" value="UniProtKB-KW"/>
</dbReference>
<dbReference type="PANTHER" id="PTHR24567:SF26">
    <property type="entry name" value="REGULATORY PROTEIN YEIL"/>
    <property type="match status" value="1"/>
</dbReference>
<dbReference type="CDD" id="cd00038">
    <property type="entry name" value="CAP_ED"/>
    <property type="match status" value="1"/>
</dbReference>
<dbReference type="SMART" id="SM00100">
    <property type="entry name" value="cNMP"/>
    <property type="match status" value="1"/>
</dbReference>
<dbReference type="SUPFAM" id="SSF51206">
    <property type="entry name" value="cAMP-binding domain-like"/>
    <property type="match status" value="1"/>
</dbReference>
<comment type="caution">
    <text evidence="7">The sequence shown here is derived from an EMBL/GenBank/DDBJ whole genome shotgun (WGS) entry which is preliminary data.</text>
</comment>
<dbReference type="InterPro" id="IPR036390">
    <property type="entry name" value="WH_DNA-bd_sf"/>
</dbReference>
<keyword evidence="3" id="KW-0010">Activator</keyword>
<keyword evidence="8" id="KW-1185">Reference proteome</keyword>
<evidence type="ECO:0000256" key="3">
    <source>
        <dbReference type="ARBA" id="ARBA00023159"/>
    </source>
</evidence>
<feature type="domain" description="HTH crp-type" evidence="6">
    <location>
        <begin position="146"/>
        <end position="219"/>
    </location>
</feature>
<reference evidence="7 8" key="2">
    <citation type="submission" date="2017-09" db="EMBL/GenBank/DDBJ databases">
        <title>Bacillus patelloidae sp. nov., isolated from the intestinal tract of a marine limpet.</title>
        <authorList>
            <person name="Liu R."/>
            <person name="Dong C."/>
            <person name="Shao Z."/>
        </authorList>
    </citation>
    <scope>NUCLEOTIDE SEQUENCE [LARGE SCALE GENOMIC DNA]</scope>
    <source>
        <strain evidence="7 8">SA5d-4</strain>
    </source>
</reference>
<organism evidence="7 8">
    <name type="scientific">Lottiidibacillus patelloidae</name>
    <dbReference type="NCBI Taxonomy" id="2670334"/>
    <lineage>
        <taxon>Bacteria</taxon>
        <taxon>Bacillati</taxon>
        <taxon>Bacillota</taxon>
        <taxon>Bacilli</taxon>
        <taxon>Bacillales</taxon>
        <taxon>Bacillaceae</taxon>
        <taxon>Lottiidibacillus</taxon>
    </lineage>
</organism>
<keyword evidence="2" id="KW-0238">DNA-binding</keyword>
<accession>A0A263BUZ6</accession>
<dbReference type="GO" id="GO:0003700">
    <property type="term" value="F:DNA-binding transcription factor activity"/>
    <property type="evidence" value="ECO:0007669"/>
    <property type="project" value="TreeGrafter"/>
</dbReference>
<dbReference type="Pfam" id="PF00027">
    <property type="entry name" value="cNMP_binding"/>
    <property type="match status" value="1"/>
</dbReference>
<dbReference type="InterPro" id="IPR018490">
    <property type="entry name" value="cNMP-bd_dom_sf"/>
</dbReference>
<dbReference type="InterPro" id="IPR050397">
    <property type="entry name" value="Env_Response_Regulators"/>
</dbReference>
<evidence type="ECO:0000256" key="1">
    <source>
        <dbReference type="ARBA" id="ARBA00023015"/>
    </source>
</evidence>
<keyword evidence="4" id="KW-0804">Transcription</keyword>
<sequence>MDKLLYLSQINLFEEMPMDELEAIDHISEMQPMKKGNLILGPTKPNRALYLLKKGNVRLYRSSEDGKQLTVDLLGDGNVFGETSTFSLNDDQTYAEALTDVYLCVIGKDEFTVLMEQYPKLAIKFIEILSARLKETYEMSESLALRNVRYRILSLLLKLSEKFGRRSKEWQTIDVKVTHHDIASMIGSTRETVSATMAQLKKDGFIKKSPLTFKINADKTTEFLQQY</sequence>
<dbReference type="AlphaFoldDB" id="A0A263BUZ6"/>
<dbReference type="InterPro" id="IPR014710">
    <property type="entry name" value="RmlC-like_jellyroll"/>
</dbReference>
<dbReference type="InterPro" id="IPR012318">
    <property type="entry name" value="HTH_CRP"/>
</dbReference>
<gene>
    <name evidence="7" type="ORF">CIB95_07975</name>
</gene>
<dbReference type="PANTHER" id="PTHR24567">
    <property type="entry name" value="CRP FAMILY TRANSCRIPTIONAL REGULATORY PROTEIN"/>
    <property type="match status" value="1"/>
</dbReference>
<dbReference type="PROSITE" id="PS51063">
    <property type="entry name" value="HTH_CRP_2"/>
    <property type="match status" value="1"/>
</dbReference>
<dbReference type="PRINTS" id="PR00034">
    <property type="entry name" value="HTHCRP"/>
</dbReference>
<dbReference type="Gene3D" id="1.10.10.10">
    <property type="entry name" value="Winged helix-like DNA-binding domain superfamily/Winged helix DNA-binding domain"/>
    <property type="match status" value="1"/>
</dbReference>
<proteinExistence type="predicted"/>
<dbReference type="SUPFAM" id="SSF46785">
    <property type="entry name" value="Winged helix' DNA-binding domain"/>
    <property type="match status" value="1"/>
</dbReference>
<evidence type="ECO:0000313" key="8">
    <source>
        <dbReference type="Proteomes" id="UP000217083"/>
    </source>
</evidence>
<dbReference type="EMBL" id="NPIA01000003">
    <property type="protein sequence ID" value="OZM57388.1"/>
    <property type="molecule type" value="Genomic_DNA"/>
</dbReference>
<name>A0A263BUZ6_9BACI</name>
<dbReference type="Proteomes" id="UP000217083">
    <property type="component" value="Unassembled WGS sequence"/>
</dbReference>
<dbReference type="GO" id="GO:0005829">
    <property type="term" value="C:cytosol"/>
    <property type="evidence" value="ECO:0007669"/>
    <property type="project" value="TreeGrafter"/>
</dbReference>
<dbReference type="PROSITE" id="PS50042">
    <property type="entry name" value="CNMP_BINDING_3"/>
    <property type="match status" value="1"/>
</dbReference>
<dbReference type="InterPro" id="IPR036388">
    <property type="entry name" value="WH-like_DNA-bd_sf"/>
</dbReference>
<dbReference type="InterPro" id="IPR000595">
    <property type="entry name" value="cNMP-bd_dom"/>
</dbReference>